<feature type="transmembrane region" description="Helical" evidence="1">
    <location>
        <begin position="83"/>
        <end position="106"/>
    </location>
</feature>
<organism evidence="2 3">
    <name type="scientific">Leptospira koniambonensis</name>
    <dbReference type="NCBI Taxonomy" id="2484950"/>
    <lineage>
        <taxon>Bacteria</taxon>
        <taxon>Pseudomonadati</taxon>
        <taxon>Spirochaetota</taxon>
        <taxon>Spirochaetia</taxon>
        <taxon>Leptospirales</taxon>
        <taxon>Leptospiraceae</taxon>
        <taxon>Leptospira</taxon>
    </lineage>
</organism>
<evidence type="ECO:0000313" key="3">
    <source>
        <dbReference type="Proteomes" id="UP000297871"/>
    </source>
</evidence>
<proteinExistence type="predicted"/>
<dbReference type="OrthoDB" id="329486at2"/>
<dbReference type="AlphaFoldDB" id="A0A4R9J913"/>
<keyword evidence="3" id="KW-1185">Reference proteome</keyword>
<sequence length="139" mass="15601">MNKKILIRKFAAGLLLLFFSCSLIFHTIIISGAVPFSIVWGGRLETWEQMIVFESISILLNSLFLIVIALDSRYIKFRIPRRVVRIAIWIMAAVFSLNTIGNIFSLNSTETVIFTPVTLVIALCCLVLVLIPSKEGLVD</sequence>
<keyword evidence="1" id="KW-0472">Membrane</keyword>
<dbReference type="EMBL" id="RQFY01000004">
    <property type="protein sequence ID" value="TGL35276.1"/>
    <property type="molecule type" value="Genomic_DNA"/>
</dbReference>
<dbReference type="PROSITE" id="PS51257">
    <property type="entry name" value="PROKAR_LIPOPROTEIN"/>
    <property type="match status" value="1"/>
</dbReference>
<dbReference type="RefSeq" id="WP_135615458.1">
    <property type="nucleotide sequence ID" value="NZ_RQFY01000004.1"/>
</dbReference>
<evidence type="ECO:0008006" key="4">
    <source>
        <dbReference type="Google" id="ProtNLM"/>
    </source>
</evidence>
<evidence type="ECO:0000256" key="1">
    <source>
        <dbReference type="SAM" id="Phobius"/>
    </source>
</evidence>
<keyword evidence="1" id="KW-0812">Transmembrane</keyword>
<feature type="transmembrane region" description="Helical" evidence="1">
    <location>
        <begin position="12"/>
        <end position="38"/>
    </location>
</feature>
<protein>
    <recommendedName>
        <fullName evidence="4">Lipoprotein</fullName>
    </recommendedName>
</protein>
<comment type="caution">
    <text evidence="2">The sequence shown here is derived from an EMBL/GenBank/DDBJ whole genome shotgun (WGS) entry which is preliminary data.</text>
</comment>
<evidence type="ECO:0000313" key="2">
    <source>
        <dbReference type="EMBL" id="TGL35276.1"/>
    </source>
</evidence>
<keyword evidence="1" id="KW-1133">Transmembrane helix</keyword>
<name>A0A4R9J913_9LEPT</name>
<gene>
    <name evidence="2" type="ORF">EHQ52_12470</name>
</gene>
<feature type="transmembrane region" description="Helical" evidence="1">
    <location>
        <begin position="112"/>
        <end position="131"/>
    </location>
</feature>
<feature type="transmembrane region" description="Helical" evidence="1">
    <location>
        <begin position="50"/>
        <end position="71"/>
    </location>
</feature>
<accession>A0A4R9J913</accession>
<reference evidence="2" key="1">
    <citation type="journal article" date="2019" name="PLoS Negl. Trop. Dis.">
        <title>Revisiting the worldwide diversity of Leptospira species in the environment.</title>
        <authorList>
            <person name="Vincent A.T."/>
            <person name="Schiettekatte O."/>
            <person name="Bourhy P."/>
            <person name="Veyrier F.J."/>
            <person name="Picardeau M."/>
        </authorList>
    </citation>
    <scope>NUCLEOTIDE SEQUENCE [LARGE SCALE GENOMIC DNA]</scope>
    <source>
        <strain evidence="2">201800265</strain>
    </source>
</reference>
<dbReference type="Proteomes" id="UP000297871">
    <property type="component" value="Unassembled WGS sequence"/>
</dbReference>